<proteinExistence type="predicted"/>
<dbReference type="RefSeq" id="WP_272859824.1">
    <property type="nucleotide sequence ID" value="NZ_CP067134.1"/>
</dbReference>
<evidence type="ECO:0000313" key="2">
    <source>
        <dbReference type="EMBL" id="WCR11707.1"/>
    </source>
</evidence>
<dbReference type="InterPro" id="IPR001509">
    <property type="entry name" value="Epimerase_deHydtase"/>
</dbReference>
<sequence>MRIALTGASGIVGGFVLSAARRAGHDVTVLDRSGGYSLGDAPDLGGHDALIHCAFAHAPGRYRGGEGDNPDGFVTANLDGSIRLFDAAARWGVRRVLFLSSRAVHDGQPEGVSLTDDLPARPTTLYGQVKARAEDHLHSLDLRTTSIRATGIYGPGPRHKWLGLFGDYLAGRQVAPRAGTELHGDDLTRAMLMLLNRDDPPGTVNASDMIVDRHDLLAAVRDATGCPHPLPPRADISAIRVLRCDALAAMGWTPGGWQRLRAEIPAMLADVPADPQRPHR</sequence>
<keyword evidence="3" id="KW-1185">Reference proteome</keyword>
<feature type="domain" description="NAD-dependent epimerase/dehydratase" evidence="1">
    <location>
        <begin position="3"/>
        <end position="205"/>
    </location>
</feature>
<dbReference type="Pfam" id="PF01370">
    <property type="entry name" value="Epimerase"/>
    <property type="match status" value="1"/>
</dbReference>
<dbReference type="SUPFAM" id="SSF51735">
    <property type="entry name" value="NAD(P)-binding Rossmann-fold domains"/>
    <property type="match status" value="1"/>
</dbReference>
<dbReference type="Gene3D" id="3.40.50.720">
    <property type="entry name" value="NAD(P)-binding Rossmann-like Domain"/>
    <property type="match status" value="1"/>
</dbReference>
<dbReference type="EMBL" id="CP067134">
    <property type="protein sequence ID" value="WCR11707.1"/>
    <property type="molecule type" value="Genomic_DNA"/>
</dbReference>
<dbReference type="CDD" id="cd08946">
    <property type="entry name" value="SDR_e"/>
    <property type="match status" value="1"/>
</dbReference>
<dbReference type="InterPro" id="IPR051783">
    <property type="entry name" value="NAD(P)-dependent_oxidoreduct"/>
</dbReference>
<accession>A0ABY7T0N0</accession>
<dbReference type="Proteomes" id="UP001218412">
    <property type="component" value="Chromosome"/>
</dbReference>
<name>A0ABY7T0N0_9RHOB</name>
<dbReference type="PANTHER" id="PTHR48079:SF6">
    <property type="entry name" value="NAD(P)-BINDING DOMAIN-CONTAINING PROTEIN-RELATED"/>
    <property type="match status" value="1"/>
</dbReference>
<dbReference type="PANTHER" id="PTHR48079">
    <property type="entry name" value="PROTEIN YEEZ"/>
    <property type="match status" value="1"/>
</dbReference>
<dbReference type="InterPro" id="IPR036291">
    <property type="entry name" value="NAD(P)-bd_dom_sf"/>
</dbReference>
<reference evidence="2 3" key="1">
    <citation type="submission" date="2021-01" db="EMBL/GenBank/DDBJ databases">
        <title>Biogeographic distribution of Paracoccus.</title>
        <authorList>
            <person name="Hollensteiner J."/>
            <person name="Leineberger J."/>
            <person name="Brinkhoff T."/>
            <person name="Daniel R."/>
        </authorList>
    </citation>
    <scope>NUCLEOTIDE SEQUENCE [LARGE SCALE GENOMIC DNA]</scope>
    <source>
        <strain evidence="2 3">LMG25392</strain>
    </source>
</reference>
<evidence type="ECO:0000259" key="1">
    <source>
        <dbReference type="Pfam" id="PF01370"/>
    </source>
</evidence>
<protein>
    <submittedName>
        <fullName evidence="2">NAD(P)-dependent oxidoreductase</fullName>
    </submittedName>
</protein>
<evidence type="ECO:0000313" key="3">
    <source>
        <dbReference type="Proteomes" id="UP001218412"/>
    </source>
</evidence>
<gene>
    <name evidence="2" type="ORF">JHW45_04855</name>
</gene>
<organism evidence="2 3">
    <name type="scientific">Paracoccus stylophorae</name>
    <dbReference type="NCBI Taxonomy" id="659350"/>
    <lineage>
        <taxon>Bacteria</taxon>
        <taxon>Pseudomonadati</taxon>
        <taxon>Pseudomonadota</taxon>
        <taxon>Alphaproteobacteria</taxon>
        <taxon>Rhodobacterales</taxon>
        <taxon>Paracoccaceae</taxon>
        <taxon>Paracoccus</taxon>
    </lineage>
</organism>